<dbReference type="Pfam" id="PF02770">
    <property type="entry name" value="Acyl-CoA_dh_M"/>
    <property type="match status" value="1"/>
</dbReference>
<comment type="cofactor">
    <cofactor evidence="1">
        <name>FAD</name>
        <dbReference type="ChEBI" id="CHEBI:57692"/>
    </cofactor>
</comment>
<proteinExistence type="inferred from homology"/>
<dbReference type="InterPro" id="IPR037069">
    <property type="entry name" value="AcylCoA_DH/ox_N_sf"/>
</dbReference>
<feature type="domain" description="Acyl-CoA dehydrogenase/oxidase C-terminal" evidence="6">
    <location>
        <begin position="221"/>
        <end position="369"/>
    </location>
</feature>
<dbReference type="Pfam" id="PF00441">
    <property type="entry name" value="Acyl-CoA_dh_1"/>
    <property type="match status" value="1"/>
</dbReference>
<dbReference type="PANTHER" id="PTHR43884">
    <property type="entry name" value="ACYL-COA DEHYDROGENASE"/>
    <property type="match status" value="1"/>
</dbReference>
<evidence type="ECO:0000256" key="2">
    <source>
        <dbReference type="ARBA" id="ARBA00009347"/>
    </source>
</evidence>
<dbReference type="InterPro" id="IPR009075">
    <property type="entry name" value="AcylCo_DH/oxidase_C"/>
</dbReference>
<keyword evidence="4" id="KW-0274">FAD</keyword>
<evidence type="ECO:0000256" key="5">
    <source>
        <dbReference type="ARBA" id="ARBA00023002"/>
    </source>
</evidence>
<dbReference type="SUPFAM" id="SSF47203">
    <property type="entry name" value="Acyl-CoA dehydrogenase C-terminal domain-like"/>
    <property type="match status" value="1"/>
</dbReference>
<dbReference type="AlphaFoldDB" id="A0A0K8NTI0"/>
<feature type="domain" description="Acyl-CoA dehydrogenase/oxidase N-terminal" evidence="8">
    <location>
        <begin position="6"/>
        <end position="114"/>
    </location>
</feature>
<evidence type="ECO:0000259" key="6">
    <source>
        <dbReference type="Pfam" id="PF00441"/>
    </source>
</evidence>
<evidence type="ECO:0000256" key="4">
    <source>
        <dbReference type="ARBA" id="ARBA00022827"/>
    </source>
</evidence>
<dbReference type="InterPro" id="IPR046373">
    <property type="entry name" value="Acyl-CoA_Oxase/DH_mid-dom_sf"/>
</dbReference>
<dbReference type="Gene3D" id="2.40.110.10">
    <property type="entry name" value="Butyryl-CoA Dehydrogenase, subunit A, domain 2"/>
    <property type="match status" value="1"/>
</dbReference>
<reference evidence="9 10" key="2">
    <citation type="journal article" date="2016" name="Science">
        <title>A bacterium that degrades and assimilates poly(ethylene terephthalate).</title>
        <authorList>
            <person name="Yoshida S."/>
            <person name="Hiraga K."/>
            <person name="Takehana T."/>
            <person name="Taniguchi I."/>
            <person name="Yamaji H."/>
            <person name="Maeda Y."/>
            <person name="Toyohara K."/>
            <person name="Miyamoto K."/>
            <person name="Kimura Y."/>
            <person name="Oda K."/>
        </authorList>
    </citation>
    <scope>NUCLEOTIDE SEQUENCE [LARGE SCALE GENOMIC DNA]</scope>
    <source>
        <strain evidence="10">NBRC 110686 / TISTR 2288 / 201-F6</strain>
    </source>
</reference>
<dbReference type="PANTHER" id="PTHR43884:SF20">
    <property type="entry name" value="ACYL-COA DEHYDROGENASE FADE28"/>
    <property type="match status" value="1"/>
</dbReference>
<comment type="similarity">
    <text evidence="2">Belongs to the acyl-CoA dehydrogenase family.</text>
</comment>
<dbReference type="InterPro" id="IPR009100">
    <property type="entry name" value="AcylCoA_DH/oxidase_NM_dom_sf"/>
</dbReference>
<dbReference type="CDD" id="cd00567">
    <property type="entry name" value="ACAD"/>
    <property type="match status" value="1"/>
</dbReference>
<dbReference type="SUPFAM" id="SSF56645">
    <property type="entry name" value="Acyl-CoA dehydrogenase NM domain-like"/>
    <property type="match status" value="1"/>
</dbReference>
<reference evidence="10" key="1">
    <citation type="submission" date="2015-07" db="EMBL/GenBank/DDBJ databases">
        <title>Discovery of a poly(ethylene terephthalate assimilation.</title>
        <authorList>
            <person name="Yoshida S."/>
            <person name="Hiraga K."/>
            <person name="Takehana T."/>
            <person name="Taniguchi I."/>
            <person name="Yamaji H."/>
            <person name="Maeda Y."/>
            <person name="Toyohara K."/>
            <person name="Miyamoto K."/>
            <person name="Kimura Y."/>
            <person name="Oda K."/>
        </authorList>
    </citation>
    <scope>NUCLEOTIDE SEQUENCE [LARGE SCALE GENOMIC DNA]</scope>
    <source>
        <strain evidence="10">NBRC 110686 / TISTR 2288 / 201-F6</strain>
    </source>
</reference>
<dbReference type="EMBL" id="BBYR01000001">
    <property type="protein sequence ID" value="GAP33648.1"/>
    <property type="molecule type" value="Genomic_DNA"/>
</dbReference>
<dbReference type="GO" id="GO:0050660">
    <property type="term" value="F:flavin adenine dinucleotide binding"/>
    <property type="evidence" value="ECO:0007669"/>
    <property type="project" value="InterPro"/>
</dbReference>
<dbReference type="RefSeq" id="WP_054017814.1">
    <property type="nucleotide sequence ID" value="NZ_BBYR01000001.1"/>
</dbReference>
<dbReference type="GO" id="GO:0003995">
    <property type="term" value="F:acyl-CoA dehydrogenase activity"/>
    <property type="evidence" value="ECO:0007669"/>
    <property type="project" value="TreeGrafter"/>
</dbReference>
<evidence type="ECO:0000259" key="8">
    <source>
        <dbReference type="Pfam" id="PF02771"/>
    </source>
</evidence>
<evidence type="ECO:0000256" key="3">
    <source>
        <dbReference type="ARBA" id="ARBA00022630"/>
    </source>
</evidence>
<dbReference type="InterPro" id="IPR036250">
    <property type="entry name" value="AcylCo_DH-like_C"/>
</dbReference>
<comment type="caution">
    <text evidence="9">The sequence shown here is derived from an EMBL/GenBank/DDBJ whole genome shotgun (WGS) entry which is preliminary data.</text>
</comment>
<dbReference type="InterPro" id="IPR013786">
    <property type="entry name" value="AcylCoA_DH/ox_N"/>
</dbReference>
<dbReference type="InterPro" id="IPR006091">
    <property type="entry name" value="Acyl-CoA_Oxase/DH_mid-dom"/>
</dbReference>
<name>A0A0K8NTI0_PISS1</name>
<keyword evidence="10" id="KW-1185">Reference proteome</keyword>
<dbReference type="OrthoDB" id="9770681at2"/>
<evidence type="ECO:0000313" key="10">
    <source>
        <dbReference type="Proteomes" id="UP000037660"/>
    </source>
</evidence>
<keyword evidence="3" id="KW-0285">Flavoprotein</keyword>
<sequence>MDFDFTDDQESLRDAVRRWVDKGFSFERRHALAKAGGATRAVYGELAELGLAGLAVPEAHGGMGFGPVEAMVVCEELGRGLVNAPYVHGALVAPALLAAAPAELQAAWLPKVADASALVVLAAQEAGARYRLDRVSTQAHASGDGWTLTGAKGVVPAGDEADAYVVPARWSGTPDDAAGIGLFLVERQAAGVTVRGYPTQDGARAAELSLAGAQAALISRDGLPVLEHAVDVGIAGVCAEAVGLMDRLTAMTVDYLNTRKQFGVALSSFQALRHRIADVKMQLELARSMSYFASLKLGEPAAARRRALAQAKYQINQSARFVGQQCVQLHGGIGVTDEYAGSHYFKRLTMIELQFGDSMHQLGEVSARMQDTAGVFA</sequence>
<feature type="domain" description="Acyl-CoA oxidase/dehydrogenase middle" evidence="7">
    <location>
        <begin position="123"/>
        <end position="208"/>
    </location>
</feature>
<dbReference type="Gene3D" id="1.20.140.10">
    <property type="entry name" value="Butyryl-CoA Dehydrogenase, subunit A, domain 3"/>
    <property type="match status" value="1"/>
</dbReference>
<accession>A0A0K8NTI0</accession>
<organism evidence="9 10">
    <name type="scientific">Piscinibacter sakaiensis</name>
    <name type="common">Ideonella sakaiensis</name>
    <dbReference type="NCBI Taxonomy" id="1547922"/>
    <lineage>
        <taxon>Bacteria</taxon>
        <taxon>Pseudomonadati</taxon>
        <taxon>Pseudomonadota</taxon>
        <taxon>Betaproteobacteria</taxon>
        <taxon>Burkholderiales</taxon>
        <taxon>Sphaerotilaceae</taxon>
        <taxon>Piscinibacter</taxon>
    </lineage>
</organism>
<protein>
    <submittedName>
        <fullName evidence="9">Acyl-CoA dehydrogenase family protein</fullName>
    </submittedName>
</protein>
<keyword evidence="5" id="KW-0560">Oxidoreductase</keyword>
<evidence type="ECO:0000313" key="9">
    <source>
        <dbReference type="EMBL" id="GAP33648.1"/>
    </source>
</evidence>
<gene>
    <name evidence="9" type="ORF">ISF6_0094</name>
</gene>
<dbReference type="Gene3D" id="1.10.540.10">
    <property type="entry name" value="Acyl-CoA dehydrogenase/oxidase, N-terminal domain"/>
    <property type="match status" value="1"/>
</dbReference>
<evidence type="ECO:0000259" key="7">
    <source>
        <dbReference type="Pfam" id="PF02770"/>
    </source>
</evidence>
<dbReference type="Proteomes" id="UP000037660">
    <property type="component" value="Unassembled WGS sequence"/>
</dbReference>
<dbReference type="Pfam" id="PF02771">
    <property type="entry name" value="Acyl-CoA_dh_N"/>
    <property type="match status" value="1"/>
</dbReference>
<evidence type="ECO:0000256" key="1">
    <source>
        <dbReference type="ARBA" id="ARBA00001974"/>
    </source>
</evidence>
<dbReference type="STRING" id="1547922.ISF6_0094"/>